<feature type="region of interest" description="Disordered" evidence="1">
    <location>
        <begin position="113"/>
        <end position="155"/>
    </location>
</feature>
<gene>
    <name evidence="2" type="ORF">OC842_007494</name>
</gene>
<keyword evidence="3" id="KW-1185">Reference proteome</keyword>
<dbReference type="Proteomes" id="UP001176521">
    <property type="component" value="Unassembled WGS sequence"/>
</dbReference>
<comment type="caution">
    <text evidence="2">The sequence shown here is derived from an EMBL/GenBank/DDBJ whole genome shotgun (WGS) entry which is preliminary data.</text>
</comment>
<evidence type="ECO:0000256" key="1">
    <source>
        <dbReference type="SAM" id="MobiDB-lite"/>
    </source>
</evidence>
<accession>A0AAN6JGV4</accession>
<protein>
    <submittedName>
        <fullName evidence="2">Uncharacterized protein</fullName>
    </submittedName>
</protein>
<reference evidence="2" key="1">
    <citation type="journal article" date="2023" name="PhytoFront">
        <title>Draft Genome Resources of Seven Strains of Tilletia horrida, Causal Agent of Kernel Smut of Rice.</title>
        <authorList>
            <person name="Khanal S."/>
            <person name="Antony Babu S."/>
            <person name="Zhou X.G."/>
        </authorList>
    </citation>
    <scope>NUCLEOTIDE SEQUENCE</scope>
    <source>
        <strain evidence="2">TX3</strain>
    </source>
</reference>
<evidence type="ECO:0000313" key="2">
    <source>
        <dbReference type="EMBL" id="KAK0519310.1"/>
    </source>
</evidence>
<evidence type="ECO:0000313" key="3">
    <source>
        <dbReference type="Proteomes" id="UP001176521"/>
    </source>
</evidence>
<name>A0AAN6JGV4_9BASI</name>
<sequence>MTKWREMEWDPRTVVLAAKDASRLVRPRSITFLFDHTNLAQLAESFVVRLAHNADIDSSLLETNSGISDASESSDLEDTALKSQVMDVDSKAVQSADVTATHGVMDVDKATMPHSYQRSTSAAAEQQLPQSDSLPSPSHSSHSVIADRPRQQEPPMVLKEKQLLNHRVWVKNGIAKHIKGSPEEWVEYRATLQPSGAICADLKARTDRGPVYRLAAGLDESSDSASLSAAKSLAGGTFHTFVNA</sequence>
<dbReference type="AlphaFoldDB" id="A0AAN6JGV4"/>
<feature type="compositionally biased region" description="Polar residues" evidence="1">
    <location>
        <begin position="114"/>
        <end position="124"/>
    </location>
</feature>
<feature type="non-terminal residue" evidence="2">
    <location>
        <position position="244"/>
    </location>
</feature>
<organism evidence="2 3">
    <name type="scientific">Tilletia horrida</name>
    <dbReference type="NCBI Taxonomy" id="155126"/>
    <lineage>
        <taxon>Eukaryota</taxon>
        <taxon>Fungi</taxon>
        <taxon>Dikarya</taxon>
        <taxon>Basidiomycota</taxon>
        <taxon>Ustilaginomycotina</taxon>
        <taxon>Exobasidiomycetes</taxon>
        <taxon>Tilletiales</taxon>
        <taxon>Tilletiaceae</taxon>
        <taxon>Tilletia</taxon>
    </lineage>
</organism>
<feature type="compositionally biased region" description="Low complexity" evidence="1">
    <location>
        <begin position="126"/>
        <end position="143"/>
    </location>
</feature>
<dbReference type="EMBL" id="JAPDMQ010001028">
    <property type="protein sequence ID" value="KAK0519310.1"/>
    <property type="molecule type" value="Genomic_DNA"/>
</dbReference>
<proteinExistence type="predicted"/>